<reference evidence="2 3" key="1">
    <citation type="submission" date="2023-02" db="EMBL/GenBank/DDBJ databases">
        <title>Genome sequence of Mucilaginibacter jinjuensis strain KACC 16571.</title>
        <authorList>
            <person name="Kim S."/>
            <person name="Heo J."/>
            <person name="Kwon S.-W."/>
        </authorList>
    </citation>
    <scope>NUCLEOTIDE SEQUENCE [LARGE SCALE GENOMIC DNA]</scope>
    <source>
        <strain evidence="2 3">KACC 16571</strain>
    </source>
</reference>
<sequence length="303" mass="35010">MERKSVYLPASRYKELEEIINALIQKYNAEYIICFGCLSDAKENTSCFTGEIKQNHTHYFLLMITTEINRIEHEVQDYVNTFTEKTNITIVVHGLETVTHAIAEGSRFFTAVCRDGFQLYSASGLNLNLDYPNLNPATTFSKAQKHFYHRYGMAAGFMESAYVSYDNGFYSNCMFELHQAVEQACIAVIRVFMAYRSDMHNLARLIDLCSCFSDELKFLFPRRTAEDKRLFQILLKSYSDTRYKDGYQIVDEDADKLCTHVKEFLDLIKALCNKRLKEYRQAAEEAGKNIEDYIPVLPASLFA</sequence>
<protein>
    <submittedName>
        <fullName evidence="2">HEPN domain-containing protein</fullName>
    </submittedName>
</protein>
<dbReference type="Proteomes" id="UP001216139">
    <property type="component" value="Chromosome"/>
</dbReference>
<keyword evidence="3" id="KW-1185">Reference proteome</keyword>
<dbReference type="SMART" id="SM00748">
    <property type="entry name" value="HEPN"/>
    <property type="match status" value="1"/>
</dbReference>
<gene>
    <name evidence="2" type="ORF">PQO05_26545</name>
</gene>
<organism evidence="2 3">
    <name type="scientific">Mucilaginibacter jinjuensis</name>
    <dbReference type="NCBI Taxonomy" id="1176721"/>
    <lineage>
        <taxon>Bacteria</taxon>
        <taxon>Pseudomonadati</taxon>
        <taxon>Bacteroidota</taxon>
        <taxon>Sphingobacteriia</taxon>
        <taxon>Sphingobacteriales</taxon>
        <taxon>Sphingobacteriaceae</taxon>
        <taxon>Mucilaginibacter</taxon>
    </lineage>
</organism>
<dbReference type="RefSeq" id="WP_273630546.1">
    <property type="nucleotide sequence ID" value="NZ_CP117167.1"/>
</dbReference>
<evidence type="ECO:0000313" key="2">
    <source>
        <dbReference type="EMBL" id="WCT12287.1"/>
    </source>
</evidence>
<dbReference type="Pfam" id="PF05168">
    <property type="entry name" value="HEPN"/>
    <property type="match status" value="1"/>
</dbReference>
<accession>A0ABY7T7F4</accession>
<feature type="domain" description="HEPN" evidence="1">
    <location>
        <begin position="151"/>
        <end position="271"/>
    </location>
</feature>
<dbReference type="SUPFAM" id="SSF81593">
    <property type="entry name" value="Nucleotidyltransferase substrate binding subunit/domain"/>
    <property type="match status" value="1"/>
</dbReference>
<evidence type="ECO:0000259" key="1">
    <source>
        <dbReference type="PROSITE" id="PS50910"/>
    </source>
</evidence>
<name>A0ABY7T7F4_9SPHI</name>
<proteinExistence type="predicted"/>
<evidence type="ECO:0000313" key="3">
    <source>
        <dbReference type="Proteomes" id="UP001216139"/>
    </source>
</evidence>
<dbReference type="EMBL" id="CP117167">
    <property type="protein sequence ID" value="WCT12287.1"/>
    <property type="molecule type" value="Genomic_DNA"/>
</dbReference>
<dbReference type="InterPro" id="IPR007842">
    <property type="entry name" value="HEPN_dom"/>
</dbReference>
<dbReference type="Gene3D" id="1.20.120.330">
    <property type="entry name" value="Nucleotidyltransferases domain 2"/>
    <property type="match status" value="1"/>
</dbReference>
<dbReference type="PROSITE" id="PS50910">
    <property type="entry name" value="HEPN"/>
    <property type="match status" value="1"/>
</dbReference>